<evidence type="ECO:0000313" key="2">
    <source>
        <dbReference type="Proteomes" id="UP000033101"/>
    </source>
</evidence>
<dbReference type="KEGG" id="mhor:MSHOH_2631"/>
<proteinExistence type="predicted"/>
<evidence type="ECO:0000313" key="1">
    <source>
        <dbReference type="EMBL" id="AKB79114.1"/>
    </source>
</evidence>
<dbReference type="HOGENOM" id="CLU_1736425_0_0_2"/>
<dbReference type="EMBL" id="CP009516">
    <property type="protein sequence ID" value="AKB79114.1"/>
    <property type="molecule type" value="Genomic_DNA"/>
</dbReference>
<dbReference type="AlphaFoldDB" id="A0A0E3SBC7"/>
<name>A0A0E3SBC7_9EURY</name>
<protein>
    <submittedName>
        <fullName evidence="1">Uncharacterized protein</fullName>
    </submittedName>
</protein>
<dbReference type="Proteomes" id="UP000033101">
    <property type="component" value="Chromosome"/>
</dbReference>
<dbReference type="PATRIC" id="fig|1434110.4.peg.3394"/>
<organism evidence="1 2">
    <name type="scientific">Methanosarcina horonobensis HB-1 = JCM 15518</name>
    <dbReference type="NCBI Taxonomy" id="1434110"/>
    <lineage>
        <taxon>Archaea</taxon>
        <taxon>Methanobacteriati</taxon>
        <taxon>Methanobacteriota</taxon>
        <taxon>Stenosarchaea group</taxon>
        <taxon>Methanomicrobia</taxon>
        <taxon>Methanosarcinales</taxon>
        <taxon>Methanosarcinaceae</taxon>
        <taxon>Methanosarcina</taxon>
    </lineage>
</organism>
<reference evidence="1 2" key="1">
    <citation type="submission" date="2014-07" db="EMBL/GenBank/DDBJ databases">
        <title>Methanogenic archaea and the global carbon cycle.</title>
        <authorList>
            <person name="Henriksen J.R."/>
            <person name="Luke J."/>
            <person name="Reinhart S."/>
            <person name="Benedict M.N."/>
            <person name="Youngblut N.D."/>
            <person name="Metcalf M.E."/>
            <person name="Whitaker R.J."/>
            <person name="Metcalf W.W."/>
        </authorList>
    </citation>
    <scope>NUCLEOTIDE SEQUENCE [LARGE SCALE GENOMIC DNA]</scope>
    <source>
        <strain evidence="1 2">HB-1</strain>
    </source>
</reference>
<sequence>MISMTEALKNQEYISYIDLVGHLKNMAILSFDKKDIELLEKIENIVSNYKKYIDQTSKAKMNTSEIYSIENINSIYNRNIDLKILCEYRFSGIIERICIAALRKTILADMIPNAQSGNIYYESERDLRQVVAAYNRTLEENEISPLEVKL</sequence>
<dbReference type="STRING" id="1434110.MSHOH_2631"/>
<keyword evidence="2" id="KW-1185">Reference proteome</keyword>
<gene>
    <name evidence="1" type="ORF">MSHOH_2631</name>
</gene>
<accession>A0A0E3SBC7</accession>